<dbReference type="Pfam" id="PF13727">
    <property type="entry name" value="CoA_binding_3"/>
    <property type="match status" value="1"/>
</dbReference>
<dbReference type="InterPro" id="IPR003362">
    <property type="entry name" value="Bact_transf"/>
</dbReference>
<dbReference type="PANTHER" id="PTHR30576">
    <property type="entry name" value="COLANIC BIOSYNTHESIS UDP-GLUCOSE LIPID CARRIER TRANSFERASE"/>
    <property type="match status" value="1"/>
</dbReference>
<evidence type="ECO:0000256" key="2">
    <source>
        <dbReference type="ARBA" id="ARBA00022679"/>
    </source>
</evidence>
<evidence type="ECO:0000313" key="8">
    <source>
        <dbReference type="EMBL" id="SVA11405.1"/>
    </source>
</evidence>
<dbReference type="PANTHER" id="PTHR30576:SF0">
    <property type="entry name" value="UNDECAPRENYL-PHOSPHATE N-ACETYLGALACTOSAMINYL 1-PHOSPHATE TRANSFERASE-RELATED"/>
    <property type="match status" value="1"/>
</dbReference>
<dbReference type="AlphaFoldDB" id="A0A381T5F9"/>
<evidence type="ECO:0000256" key="5">
    <source>
        <dbReference type="ARBA" id="ARBA00023136"/>
    </source>
</evidence>
<dbReference type="InterPro" id="IPR017475">
    <property type="entry name" value="EPS_sugar_tfrase"/>
</dbReference>
<comment type="subcellular location">
    <subcellularLocation>
        <location evidence="1">Membrane</location>
        <topology evidence="1">Multi-pass membrane protein</topology>
    </subcellularLocation>
</comment>
<evidence type="ECO:0000259" key="7">
    <source>
        <dbReference type="Pfam" id="PF02397"/>
    </source>
</evidence>
<evidence type="ECO:0000256" key="6">
    <source>
        <dbReference type="SAM" id="Phobius"/>
    </source>
</evidence>
<evidence type="ECO:0000256" key="1">
    <source>
        <dbReference type="ARBA" id="ARBA00004141"/>
    </source>
</evidence>
<dbReference type="NCBIfam" id="TIGR03025">
    <property type="entry name" value="EPS_sugtrans"/>
    <property type="match status" value="1"/>
</dbReference>
<dbReference type="GO" id="GO:0016780">
    <property type="term" value="F:phosphotransferase activity, for other substituted phosphate groups"/>
    <property type="evidence" value="ECO:0007669"/>
    <property type="project" value="TreeGrafter"/>
</dbReference>
<accession>A0A381T5F9</accession>
<name>A0A381T5F9_9ZZZZ</name>
<feature type="transmembrane region" description="Helical" evidence="6">
    <location>
        <begin position="110"/>
        <end position="127"/>
    </location>
</feature>
<keyword evidence="5 6" id="KW-0472">Membrane</keyword>
<proteinExistence type="predicted"/>
<dbReference type="GO" id="GO:0016020">
    <property type="term" value="C:membrane"/>
    <property type="evidence" value="ECO:0007669"/>
    <property type="project" value="UniProtKB-SubCell"/>
</dbReference>
<feature type="transmembrane region" description="Helical" evidence="6">
    <location>
        <begin position="79"/>
        <end position="98"/>
    </location>
</feature>
<protein>
    <recommendedName>
        <fullName evidence="7">Bacterial sugar transferase domain-containing protein</fullName>
    </recommendedName>
</protein>
<evidence type="ECO:0000256" key="3">
    <source>
        <dbReference type="ARBA" id="ARBA00022692"/>
    </source>
</evidence>
<dbReference type="Pfam" id="PF02397">
    <property type="entry name" value="Bac_transf"/>
    <property type="match status" value="1"/>
</dbReference>
<feature type="transmembrane region" description="Helical" evidence="6">
    <location>
        <begin position="47"/>
        <end position="67"/>
    </location>
</feature>
<reference evidence="8" key="1">
    <citation type="submission" date="2018-05" db="EMBL/GenBank/DDBJ databases">
        <authorList>
            <person name="Lanie J.A."/>
            <person name="Ng W.-L."/>
            <person name="Kazmierczak K.M."/>
            <person name="Andrzejewski T.M."/>
            <person name="Davidsen T.M."/>
            <person name="Wayne K.J."/>
            <person name="Tettelin H."/>
            <person name="Glass J.I."/>
            <person name="Rusch D."/>
            <person name="Podicherti R."/>
            <person name="Tsui H.-C.T."/>
            <person name="Winkler M.E."/>
        </authorList>
    </citation>
    <scope>NUCLEOTIDE SEQUENCE</scope>
</reference>
<keyword evidence="4 6" id="KW-1133">Transmembrane helix</keyword>
<feature type="transmembrane region" description="Helical" evidence="6">
    <location>
        <begin position="12"/>
        <end position="35"/>
    </location>
</feature>
<dbReference type="Gene3D" id="3.40.50.720">
    <property type="entry name" value="NAD(P)-binding Rossmann-like Domain"/>
    <property type="match status" value="1"/>
</dbReference>
<feature type="domain" description="Bacterial sugar transferase" evidence="7">
    <location>
        <begin position="273"/>
        <end position="456"/>
    </location>
</feature>
<gene>
    <name evidence="8" type="ORF">METZ01_LOCUS64259</name>
</gene>
<dbReference type="EMBL" id="UINC01004052">
    <property type="protein sequence ID" value="SVA11405.1"/>
    <property type="molecule type" value="Genomic_DNA"/>
</dbReference>
<feature type="transmembrane region" description="Helical" evidence="6">
    <location>
        <begin position="278"/>
        <end position="299"/>
    </location>
</feature>
<organism evidence="8">
    <name type="scientific">marine metagenome</name>
    <dbReference type="NCBI Taxonomy" id="408172"/>
    <lineage>
        <taxon>unclassified sequences</taxon>
        <taxon>metagenomes</taxon>
        <taxon>ecological metagenomes</taxon>
    </lineage>
</organism>
<keyword evidence="2" id="KW-0808">Transferase</keyword>
<keyword evidence="3 6" id="KW-0812">Transmembrane</keyword>
<sequence>MKFREIKQHHMPAIISITVLFIMDSLAFYCAYLVTENMGSEFVGIKYPFRVFIFIIFLIYISKRYNPSPTVSRAHESKTIIQLIYLIGIVYICYRIFSKSISIDKAQYDLVFLHSFIFIDILFRLLVRSTQRYFLTKGYGGRATIIVGSGEDAFNLADEMNRNLSLGFVLQGYFNESESVHMSRYCNYLGTPIEIKTYLDNHNINEMIIVLDNHEHEKLLQIIGKFNLYDICIKIIPDMYEAITGQVRIETIRGLPLLNINPDIITEYQLFIKRSGDIFLAITALILFFPFYLLIALLVRMSSSGTILYKQVRVGLNGETFVLIKFRTMFDNSEKTTGPIWAEEDDPRITPIGKILRKYHFDEIPQLLNVLWGHMSIIGPRPERPKIIEELMKDIPYYSHRLKVKPGITGWAQIMGVYDRSVDDVHNKLKHDFYYIENMSILLDLKIIFMTLWAVLRGGGH</sequence>
<evidence type="ECO:0000256" key="4">
    <source>
        <dbReference type="ARBA" id="ARBA00022989"/>
    </source>
</evidence>